<dbReference type="Pfam" id="PF13426">
    <property type="entry name" value="PAS_9"/>
    <property type="match status" value="1"/>
</dbReference>
<evidence type="ECO:0000256" key="5">
    <source>
        <dbReference type="ARBA" id="ARBA00022777"/>
    </source>
</evidence>
<dbReference type="Gene3D" id="3.30.450.20">
    <property type="entry name" value="PAS domain"/>
    <property type="match status" value="2"/>
</dbReference>
<dbReference type="FunFam" id="3.30.450.20:FF:000099">
    <property type="entry name" value="Sensory box sensor histidine kinase"/>
    <property type="match status" value="1"/>
</dbReference>
<dbReference type="Pfam" id="PF00512">
    <property type="entry name" value="HisKA"/>
    <property type="match status" value="1"/>
</dbReference>
<evidence type="ECO:0000256" key="4">
    <source>
        <dbReference type="ARBA" id="ARBA00022679"/>
    </source>
</evidence>
<dbReference type="Gene3D" id="3.30.565.10">
    <property type="entry name" value="Histidine kinase-like ATPase, C-terminal domain"/>
    <property type="match status" value="1"/>
</dbReference>
<dbReference type="SMART" id="SM00091">
    <property type="entry name" value="PAS"/>
    <property type="match status" value="2"/>
</dbReference>
<accession>A0AAN1JMN7</accession>
<dbReference type="GO" id="GO:0000155">
    <property type="term" value="F:phosphorelay sensor kinase activity"/>
    <property type="evidence" value="ECO:0007669"/>
    <property type="project" value="InterPro"/>
</dbReference>
<evidence type="ECO:0000313" key="9">
    <source>
        <dbReference type="EMBL" id="AUT76575.1"/>
    </source>
</evidence>
<dbReference type="PANTHER" id="PTHR43304">
    <property type="entry name" value="PHYTOCHROME-LIKE PROTEIN CPH1"/>
    <property type="match status" value="1"/>
</dbReference>
<keyword evidence="5" id="KW-0418">Kinase</keyword>
<dbReference type="PROSITE" id="PS50113">
    <property type="entry name" value="PAC"/>
    <property type="match status" value="1"/>
</dbReference>
<dbReference type="InterPro" id="IPR036890">
    <property type="entry name" value="HATPase_C_sf"/>
</dbReference>
<keyword evidence="3" id="KW-0597">Phosphoprotein</keyword>
<dbReference type="InterPro" id="IPR005467">
    <property type="entry name" value="His_kinase_dom"/>
</dbReference>
<dbReference type="RefSeq" id="WP_103154425.1">
    <property type="nucleotide sequence ID" value="NZ_CP026109.1"/>
</dbReference>
<dbReference type="Gene3D" id="1.10.287.130">
    <property type="match status" value="1"/>
</dbReference>
<protein>
    <recommendedName>
        <fullName evidence="2">histidine kinase</fullName>
        <ecNumber evidence="2">2.7.13.3</ecNumber>
    </recommendedName>
</protein>
<dbReference type="SUPFAM" id="SSF55785">
    <property type="entry name" value="PYP-like sensor domain (PAS domain)"/>
    <property type="match status" value="2"/>
</dbReference>
<evidence type="ECO:0000259" key="8">
    <source>
        <dbReference type="PROSITE" id="PS50113"/>
    </source>
</evidence>
<evidence type="ECO:0000259" key="7">
    <source>
        <dbReference type="PROSITE" id="PS50112"/>
    </source>
</evidence>
<feature type="domain" description="PAC" evidence="8">
    <location>
        <begin position="201"/>
        <end position="253"/>
    </location>
</feature>
<dbReference type="PRINTS" id="PR00344">
    <property type="entry name" value="BCTRLSENSOR"/>
</dbReference>
<dbReference type="InterPro" id="IPR052162">
    <property type="entry name" value="Sensor_kinase/Photoreceptor"/>
</dbReference>
<dbReference type="AlphaFoldDB" id="A0AAN1JMN7"/>
<evidence type="ECO:0000259" key="6">
    <source>
        <dbReference type="PROSITE" id="PS50109"/>
    </source>
</evidence>
<dbReference type="InterPro" id="IPR003661">
    <property type="entry name" value="HisK_dim/P_dom"/>
</dbReference>
<keyword evidence="4" id="KW-0808">Transferase</keyword>
<dbReference type="KEGG" id="phs:C2L64_51470"/>
<dbReference type="InterPro" id="IPR003594">
    <property type="entry name" value="HATPase_dom"/>
</dbReference>
<gene>
    <name evidence="9" type="ORF">C2L64_51470</name>
</gene>
<name>A0AAN1JMN7_9BURK</name>
<dbReference type="CDD" id="cd00130">
    <property type="entry name" value="PAS"/>
    <property type="match status" value="2"/>
</dbReference>
<proteinExistence type="predicted"/>
<dbReference type="InterPro" id="IPR001610">
    <property type="entry name" value="PAC"/>
</dbReference>
<sequence length="615" mass="68715">MTMVLAAAAIGLEAVFIVLLLIRQARRRHAEQEWATSGECMNATAESANTGMSGWHVKRDKVRETVRRAPQRTHGFLKEYCATPADGRIGWVATRERGHHAREREAKVQGASIDVIERKRVEESLRESEARFRAMADTAPVMIWMSDPARLCTFFNKPWLDFTGRTLEQEMGNGWSEGVHPDDLGRCMDVYVTSFDARKDFTMEYRLRRRDGEYCWILDTGVPQLGDDGAFLGYIGSCIDITDRRQVEEKFRRALEFLPIAILMVDQQGRIVLANEKTEKLFGYRRDELSGKPATMLVSQLLGGSDSTPQATLSSIAQSGAVGAPRDLFARRKDGTEFLIEAGLNSLRIEDEVALLAVIVDRSERYELYRNQQELAHVTRVSTMGELAASLAHELNQPLTAIQINAQAAQRFMATDAVDLAEVREILNDIVRDNDRASEVIRRIRALVKKGEREIASLDPAAVIRDVVLLLHSDAILRGVRVSLDIDANLPRVRGDKVQLQQVMLNLLLNAFDAMESRPASDRVVAVFITLESPRIVRVAVRDRGPGLSSDQPAMIFKPFFTSKREGLGLGLSISRSIIEMHGGRLWAENNADQGATFYFTLPVGDATQPDGLQP</sequence>
<evidence type="ECO:0000256" key="3">
    <source>
        <dbReference type="ARBA" id="ARBA00022553"/>
    </source>
</evidence>
<dbReference type="InterPro" id="IPR004358">
    <property type="entry name" value="Sig_transdc_His_kin-like_C"/>
</dbReference>
<feature type="domain" description="Histidine kinase" evidence="6">
    <location>
        <begin position="390"/>
        <end position="606"/>
    </location>
</feature>
<dbReference type="Pfam" id="PF08447">
    <property type="entry name" value="PAS_3"/>
    <property type="match status" value="1"/>
</dbReference>
<dbReference type="EMBL" id="CP026109">
    <property type="protein sequence ID" value="AUT76575.1"/>
    <property type="molecule type" value="Genomic_DNA"/>
</dbReference>
<dbReference type="InterPro" id="IPR000014">
    <property type="entry name" value="PAS"/>
</dbReference>
<dbReference type="Proteomes" id="UP000236649">
    <property type="component" value="Chromosome 5"/>
</dbReference>
<dbReference type="PROSITE" id="PS50112">
    <property type="entry name" value="PAS"/>
    <property type="match status" value="2"/>
</dbReference>
<evidence type="ECO:0000256" key="2">
    <source>
        <dbReference type="ARBA" id="ARBA00012438"/>
    </source>
</evidence>
<dbReference type="InterPro" id="IPR013655">
    <property type="entry name" value="PAS_fold_3"/>
</dbReference>
<dbReference type="PANTHER" id="PTHR43304:SF1">
    <property type="entry name" value="PAC DOMAIN-CONTAINING PROTEIN"/>
    <property type="match status" value="1"/>
</dbReference>
<dbReference type="SMART" id="SM00387">
    <property type="entry name" value="HATPase_c"/>
    <property type="match status" value="1"/>
</dbReference>
<dbReference type="CDD" id="cd00082">
    <property type="entry name" value="HisKA"/>
    <property type="match status" value="1"/>
</dbReference>
<dbReference type="NCBIfam" id="TIGR00229">
    <property type="entry name" value="sensory_box"/>
    <property type="match status" value="2"/>
</dbReference>
<organism evidence="9 10">
    <name type="scientific">Paraburkholderia hospita</name>
    <dbReference type="NCBI Taxonomy" id="169430"/>
    <lineage>
        <taxon>Bacteria</taxon>
        <taxon>Pseudomonadati</taxon>
        <taxon>Pseudomonadota</taxon>
        <taxon>Betaproteobacteria</taxon>
        <taxon>Burkholderiales</taxon>
        <taxon>Burkholderiaceae</taxon>
        <taxon>Paraburkholderia</taxon>
    </lineage>
</organism>
<dbReference type="SMART" id="SM00086">
    <property type="entry name" value="PAC"/>
    <property type="match status" value="2"/>
</dbReference>
<reference evidence="9 10" key="1">
    <citation type="submission" date="2018-01" db="EMBL/GenBank/DDBJ databases">
        <title>Species boundaries and ecological features among Paraburkholderia terrae DSMZ17804T, P. hospita DSMZ17164T and P. caribensis DSMZ13236T.</title>
        <authorList>
            <person name="Pratama A.A."/>
        </authorList>
    </citation>
    <scope>NUCLEOTIDE SEQUENCE [LARGE SCALE GENOMIC DNA]</scope>
    <source>
        <strain evidence="9 10">DSM 17164</strain>
    </source>
</reference>
<dbReference type="InterPro" id="IPR036097">
    <property type="entry name" value="HisK_dim/P_sf"/>
</dbReference>
<dbReference type="SMART" id="SM00388">
    <property type="entry name" value="HisKA"/>
    <property type="match status" value="1"/>
</dbReference>
<feature type="domain" description="PAS" evidence="7">
    <location>
        <begin position="128"/>
        <end position="183"/>
    </location>
</feature>
<dbReference type="SUPFAM" id="SSF55874">
    <property type="entry name" value="ATPase domain of HSP90 chaperone/DNA topoisomerase II/histidine kinase"/>
    <property type="match status" value="1"/>
</dbReference>
<dbReference type="InterPro" id="IPR000700">
    <property type="entry name" value="PAS-assoc_C"/>
</dbReference>
<evidence type="ECO:0000256" key="1">
    <source>
        <dbReference type="ARBA" id="ARBA00000085"/>
    </source>
</evidence>
<comment type="catalytic activity">
    <reaction evidence="1">
        <text>ATP + protein L-histidine = ADP + protein N-phospho-L-histidine.</text>
        <dbReference type="EC" id="2.7.13.3"/>
    </reaction>
</comment>
<dbReference type="GeneID" id="55536632"/>
<evidence type="ECO:0000313" key="10">
    <source>
        <dbReference type="Proteomes" id="UP000236649"/>
    </source>
</evidence>
<dbReference type="PROSITE" id="PS50109">
    <property type="entry name" value="HIS_KIN"/>
    <property type="match status" value="1"/>
</dbReference>
<dbReference type="Pfam" id="PF02518">
    <property type="entry name" value="HATPase_c"/>
    <property type="match status" value="1"/>
</dbReference>
<feature type="domain" description="PAS" evidence="7">
    <location>
        <begin position="247"/>
        <end position="292"/>
    </location>
</feature>
<dbReference type="EC" id="2.7.13.3" evidence="2"/>
<dbReference type="SUPFAM" id="SSF47384">
    <property type="entry name" value="Homodimeric domain of signal transducing histidine kinase"/>
    <property type="match status" value="1"/>
</dbReference>
<dbReference type="InterPro" id="IPR035965">
    <property type="entry name" value="PAS-like_dom_sf"/>
</dbReference>